<reference evidence="2 3" key="1">
    <citation type="journal article" date="2016" name="Nat. Commun.">
        <title>Thousands of microbial genomes shed light on interconnected biogeochemical processes in an aquifer system.</title>
        <authorList>
            <person name="Anantharaman K."/>
            <person name="Brown C.T."/>
            <person name="Hug L.A."/>
            <person name="Sharon I."/>
            <person name="Castelle C.J."/>
            <person name="Probst A.J."/>
            <person name="Thomas B.C."/>
            <person name="Singh A."/>
            <person name="Wilkins M.J."/>
            <person name="Karaoz U."/>
            <person name="Brodie E.L."/>
            <person name="Williams K.H."/>
            <person name="Hubbard S.S."/>
            <person name="Banfield J.F."/>
        </authorList>
    </citation>
    <scope>NUCLEOTIDE SEQUENCE [LARGE SCALE GENOMIC DNA]</scope>
</reference>
<evidence type="ECO:0008006" key="4">
    <source>
        <dbReference type="Google" id="ProtNLM"/>
    </source>
</evidence>
<proteinExistence type="predicted"/>
<evidence type="ECO:0000313" key="3">
    <source>
        <dbReference type="Proteomes" id="UP000179233"/>
    </source>
</evidence>
<name>A0A1G1VTI6_9BACT</name>
<accession>A0A1G1VTI6</accession>
<organism evidence="2 3">
    <name type="scientific">Candidatus Chisholmbacteria bacterium RIFCSPHIGHO2_01_FULL_52_32</name>
    <dbReference type="NCBI Taxonomy" id="1797591"/>
    <lineage>
        <taxon>Bacteria</taxon>
        <taxon>Candidatus Chisholmiibacteriota</taxon>
    </lineage>
</organism>
<gene>
    <name evidence="2" type="ORF">A2786_04000</name>
</gene>
<evidence type="ECO:0000313" key="2">
    <source>
        <dbReference type="EMBL" id="OGY18634.1"/>
    </source>
</evidence>
<dbReference type="EMBL" id="MHCJ01000003">
    <property type="protein sequence ID" value="OGY18634.1"/>
    <property type="molecule type" value="Genomic_DNA"/>
</dbReference>
<comment type="caution">
    <text evidence="2">The sequence shown here is derived from an EMBL/GenBank/DDBJ whole genome shotgun (WGS) entry which is preliminary data.</text>
</comment>
<evidence type="ECO:0000256" key="1">
    <source>
        <dbReference type="SAM" id="Phobius"/>
    </source>
</evidence>
<keyword evidence="1" id="KW-1133">Transmembrane helix</keyword>
<dbReference type="AlphaFoldDB" id="A0A1G1VTI6"/>
<sequence length="249" mass="27971">MQRKLTSSETLQGIPFATNGFRVSWAQIKLGVTAFFTPLTQTVRKSSIRERLDILSQRMKRRNIKFNKKVFLALIIVLLLIGIGLILKRGGKLGSGLKNGFQDKRVQVAGAKAAIALNRDFEFPLKDASGEEVSKIKFTFENAELRDEIIVKGQRATSVRGRTFLILTLKITNSYNQSIEVDSKNYVRLTVNNNEGEKLAPDIHNDPVQVQADSTKFTRVGFPINDTDKNLAIYVGEIQGEKQKVELNF</sequence>
<protein>
    <recommendedName>
        <fullName evidence="4">DUF4352 domain-containing protein</fullName>
    </recommendedName>
</protein>
<feature type="transmembrane region" description="Helical" evidence="1">
    <location>
        <begin position="70"/>
        <end position="87"/>
    </location>
</feature>
<keyword evidence="1" id="KW-0812">Transmembrane</keyword>
<dbReference type="Proteomes" id="UP000179233">
    <property type="component" value="Unassembled WGS sequence"/>
</dbReference>
<keyword evidence="1" id="KW-0472">Membrane</keyword>